<dbReference type="HAMAP" id="MF_00607">
    <property type="entry name" value="16SrRNA_methyltr_A"/>
    <property type="match status" value="1"/>
</dbReference>
<dbReference type="SMART" id="SM00650">
    <property type="entry name" value="rADc"/>
    <property type="match status" value="1"/>
</dbReference>
<keyword evidence="6 7" id="KW-0694">RNA-binding</keyword>
<dbReference type="PROSITE" id="PS51689">
    <property type="entry name" value="SAM_RNA_A_N6_MT"/>
    <property type="match status" value="1"/>
</dbReference>
<comment type="subcellular location">
    <subcellularLocation>
        <location evidence="7">Cytoplasm</location>
    </subcellularLocation>
</comment>
<feature type="binding site" evidence="7 8">
    <location>
        <position position="37"/>
    </location>
    <ligand>
        <name>S-adenosyl-L-methionine</name>
        <dbReference type="ChEBI" id="CHEBI:59789"/>
    </ligand>
</feature>
<keyword evidence="1 7" id="KW-0963">Cytoplasm</keyword>
<dbReference type="InterPro" id="IPR020596">
    <property type="entry name" value="rRNA_Ade_Mease_Trfase_CS"/>
</dbReference>
<feature type="binding site" evidence="7 8">
    <location>
        <position position="12"/>
    </location>
    <ligand>
        <name>S-adenosyl-L-methionine</name>
        <dbReference type="ChEBI" id="CHEBI:59789"/>
    </ligand>
</feature>
<feature type="domain" description="Ribosomal RNA adenine methylase transferase N-terminal" evidence="9">
    <location>
        <begin position="17"/>
        <end position="195"/>
    </location>
</feature>
<organism evidence="10 11">
    <name type="scientific">Candidatus Thermofonsia Clade 3 bacterium</name>
    <dbReference type="NCBI Taxonomy" id="2364212"/>
    <lineage>
        <taxon>Bacteria</taxon>
        <taxon>Bacillati</taxon>
        <taxon>Chloroflexota</taxon>
        <taxon>Candidatus Thermofontia</taxon>
        <taxon>Candidatus Thermofonsia Clade 3</taxon>
    </lineage>
</organism>
<dbReference type="GO" id="GO:0003723">
    <property type="term" value="F:RNA binding"/>
    <property type="evidence" value="ECO:0007669"/>
    <property type="project" value="UniProtKB-UniRule"/>
</dbReference>
<dbReference type="PANTHER" id="PTHR11727">
    <property type="entry name" value="DIMETHYLADENOSINE TRANSFERASE"/>
    <property type="match status" value="1"/>
</dbReference>
<dbReference type="CDD" id="cd02440">
    <property type="entry name" value="AdoMet_MTases"/>
    <property type="match status" value="1"/>
</dbReference>
<comment type="catalytic activity">
    <reaction evidence="7">
        <text>adenosine(1518)/adenosine(1519) in 16S rRNA + 4 S-adenosyl-L-methionine = N(6)-dimethyladenosine(1518)/N(6)-dimethyladenosine(1519) in 16S rRNA + 4 S-adenosyl-L-homocysteine + 4 H(+)</text>
        <dbReference type="Rhea" id="RHEA:19609"/>
        <dbReference type="Rhea" id="RHEA-COMP:10232"/>
        <dbReference type="Rhea" id="RHEA-COMP:10233"/>
        <dbReference type="ChEBI" id="CHEBI:15378"/>
        <dbReference type="ChEBI" id="CHEBI:57856"/>
        <dbReference type="ChEBI" id="CHEBI:59789"/>
        <dbReference type="ChEBI" id="CHEBI:74411"/>
        <dbReference type="ChEBI" id="CHEBI:74493"/>
        <dbReference type="EC" id="2.1.1.182"/>
    </reaction>
</comment>
<evidence type="ECO:0000256" key="3">
    <source>
        <dbReference type="ARBA" id="ARBA00022603"/>
    </source>
</evidence>
<dbReference type="Gene3D" id="1.10.8.100">
    <property type="entry name" value="Ribosomal RNA adenine dimethylase-like, domain 2"/>
    <property type="match status" value="1"/>
</dbReference>
<evidence type="ECO:0000256" key="8">
    <source>
        <dbReference type="PROSITE-ProRule" id="PRU01026"/>
    </source>
</evidence>
<feature type="binding site" evidence="7 8">
    <location>
        <position position="58"/>
    </location>
    <ligand>
        <name>S-adenosyl-L-methionine</name>
        <dbReference type="ChEBI" id="CHEBI:59789"/>
    </ligand>
</feature>
<dbReference type="InterPro" id="IPR029063">
    <property type="entry name" value="SAM-dependent_MTases_sf"/>
</dbReference>
<sequence length="266" mass="29318">MVPRKSLGQNFLADEATARRIVDAAEVGQDDLVLEIGPGAGALTKHLVKCAGWVVAIELDQTLIPALREELGEAQNVTIVHGDALKVDFVQLAQDAARMFGRPFQVTRFVANLPYYITSAAIRRILECGLSIASVVLTVQTEVAKRVTAQPPDMSLLAVSVQFYGRPDLLFRISPNQFYPQPGVESSILRITPHNRPPAIDAQKFFRVVKAGFSQPRKQLRNTLAAGLKITKSEAEAALRQSGIEPGRRAETLSLEEWKRLVFYLC</sequence>
<evidence type="ECO:0000256" key="7">
    <source>
        <dbReference type="HAMAP-Rule" id="MF_00607"/>
    </source>
</evidence>
<evidence type="ECO:0000313" key="11">
    <source>
        <dbReference type="Proteomes" id="UP000230790"/>
    </source>
</evidence>
<evidence type="ECO:0000313" key="10">
    <source>
        <dbReference type="EMBL" id="PJF47383.1"/>
    </source>
</evidence>
<dbReference type="Proteomes" id="UP000230790">
    <property type="component" value="Unassembled WGS sequence"/>
</dbReference>
<dbReference type="EMBL" id="PGTN01000052">
    <property type="protein sequence ID" value="PJF47383.1"/>
    <property type="molecule type" value="Genomic_DNA"/>
</dbReference>
<protein>
    <recommendedName>
        <fullName evidence="7">Ribosomal RNA small subunit methyltransferase A</fullName>
        <ecNumber evidence="7">2.1.1.182</ecNumber>
    </recommendedName>
    <alternativeName>
        <fullName evidence="7">16S rRNA (adenine(1518)-N(6)/adenine(1519)-N(6))-dimethyltransferase</fullName>
    </alternativeName>
    <alternativeName>
        <fullName evidence="7">16S rRNA dimethyladenosine transferase</fullName>
    </alternativeName>
    <alternativeName>
        <fullName evidence="7">16S rRNA dimethylase</fullName>
    </alternativeName>
    <alternativeName>
        <fullName evidence="7">S-adenosylmethionine-6-N', N'-adenosyl(rRNA) dimethyltransferase</fullName>
    </alternativeName>
</protein>
<dbReference type="InterPro" id="IPR001737">
    <property type="entry name" value="KsgA/Erm"/>
</dbReference>
<keyword evidence="2 7" id="KW-0698">rRNA processing</keyword>
<dbReference type="Gene3D" id="3.40.50.150">
    <property type="entry name" value="Vaccinia Virus protein VP39"/>
    <property type="match status" value="1"/>
</dbReference>
<evidence type="ECO:0000256" key="5">
    <source>
        <dbReference type="ARBA" id="ARBA00022691"/>
    </source>
</evidence>
<proteinExistence type="inferred from homology"/>
<dbReference type="SUPFAM" id="SSF53335">
    <property type="entry name" value="S-adenosyl-L-methionine-dependent methyltransferases"/>
    <property type="match status" value="1"/>
</dbReference>
<dbReference type="InterPro" id="IPR023165">
    <property type="entry name" value="rRNA_Ade_diMease-like_C"/>
</dbReference>
<keyword evidence="5 7" id="KW-0949">S-adenosyl-L-methionine</keyword>
<comment type="similarity">
    <text evidence="7">Belongs to the class I-like SAM-binding methyltransferase superfamily. rRNA adenine N(6)-methyltransferase family. RsmA subfamily.</text>
</comment>
<feature type="binding site" evidence="7 8">
    <location>
        <position position="112"/>
    </location>
    <ligand>
        <name>S-adenosyl-L-methionine</name>
        <dbReference type="ChEBI" id="CHEBI:59789"/>
    </ligand>
</feature>
<comment type="caution">
    <text evidence="10">The sequence shown here is derived from an EMBL/GenBank/DDBJ whole genome shotgun (WGS) entry which is preliminary data.</text>
</comment>
<dbReference type="AlphaFoldDB" id="A0A2M8QC51"/>
<dbReference type="PANTHER" id="PTHR11727:SF7">
    <property type="entry name" value="DIMETHYLADENOSINE TRANSFERASE-RELATED"/>
    <property type="match status" value="1"/>
</dbReference>
<dbReference type="Pfam" id="PF00398">
    <property type="entry name" value="RrnaAD"/>
    <property type="match status" value="1"/>
</dbReference>
<dbReference type="GO" id="GO:0005829">
    <property type="term" value="C:cytosol"/>
    <property type="evidence" value="ECO:0007669"/>
    <property type="project" value="TreeGrafter"/>
</dbReference>
<dbReference type="InterPro" id="IPR011530">
    <property type="entry name" value="rRNA_adenine_dimethylase"/>
</dbReference>
<reference evidence="10 11" key="1">
    <citation type="submission" date="2017-11" db="EMBL/GenBank/DDBJ databases">
        <title>Evolution of Phototrophy in the Chloroflexi Phylum Driven by Horizontal Gene Transfer.</title>
        <authorList>
            <person name="Ward L.M."/>
            <person name="Hemp J."/>
            <person name="Shih P.M."/>
            <person name="Mcglynn S.E."/>
            <person name="Fischer W."/>
        </authorList>
    </citation>
    <scope>NUCLEOTIDE SEQUENCE [LARGE SCALE GENOMIC DNA]</scope>
    <source>
        <strain evidence="10">JP3_7</strain>
    </source>
</reference>
<evidence type="ECO:0000256" key="1">
    <source>
        <dbReference type="ARBA" id="ARBA00022490"/>
    </source>
</evidence>
<keyword evidence="4 7" id="KW-0808">Transferase</keyword>
<name>A0A2M8QC51_9CHLR</name>
<evidence type="ECO:0000259" key="9">
    <source>
        <dbReference type="SMART" id="SM00650"/>
    </source>
</evidence>
<dbReference type="EC" id="2.1.1.182" evidence="7"/>
<evidence type="ECO:0000256" key="6">
    <source>
        <dbReference type="ARBA" id="ARBA00022884"/>
    </source>
</evidence>
<dbReference type="GO" id="GO:0052908">
    <property type="term" value="F:16S rRNA (adenine(1518)-N(6)/adenine(1519)-N(6))-dimethyltransferase activity"/>
    <property type="evidence" value="ECO:0007669"/>
    <property type="project" value="UniProtKB-EC"/>
</dbReference>
<gene>
    <name evidence="7 10" type="primary">rsmA</name>
    <name evidence="7" type="synonym">ksgA</name>
    <name evidence="10" type="ORF">CUN48_08945</name>
</gene>
<accession>A0A2M8QC51</accession>
<evidence type="ECO:0000256" key="2">
    <source>
        <dbReference type="ARBA" id="ARBA00022552"/>
    </source>
</evidence>
<keyword evidence="3 7" id="KW-0489">Methyltransferase</keyword>
<feature type="binding site" evidence="7 8">
    <location>
        <position position="10"/>
    </location>
    <ligand>
        <name>S-adenosyl-L-methionine</name>
        <dbReference type="ChEBI" id="CHEBI:59789"/>
    </ligand>
</feature>
<dbReference type="PROSITE" id="PS01131">
    <property type="entry name" value="RRNA_A_DIMETH"/>
    <property type="match status" value="1"/>
</dbReference>
<dbReference type="NCBIfam" id="TIGR00755">
    <property type="entry name" value="ksgA"/>
    <property type="match status" value="1"/>
</dbReference>
<dbReference type="InterPro" id="IPR020598">
    <property type="entry name" value="rRNA_Ade_methylase_Trfase_N"/>
</dbReference>
<evidence type="ECO:0000256" key="4">
    <source>
        <dbReference type="ARBA" id="ARBA00022679"/>
    </source>
</evidence>
<feature type="binding site" evidence="7 8">
    <location>
        <position position="83"/>
    </location>
    <ligand>
        <name>S-adenosyl-L-methionine</name>
        <dbReference type="ChEBI" id="CHEBI:59789"/>
    </ligand>
</feature>
<comment type="function">
    <text evidence="7">Specifically dimethylates two adjacent adenosines (A1518 and A1519) in the loop of a conserved hairpin near the 3'-end of 16S rRNA in the 30S particle. May play a critical role in biogenesis of 30S subunits.</text>
</comment>